<comment type="subcellular location">
    <subcellularLocation>
        <location evidence="1">Membrane</location>
        <topology evidence="1">Multi-pass membrane protein</topology>
    </subcellularLocation>
</comment>
<name>A0A5A8E6A4_CAFRO</name>
<evidence type="ECO:0000313" key="15">
    <source>
        <dbReference type="Proteomes" id="UP000322899"/>
    </source>
</evidence>
<evidence type="ECO:0000256" key="10">
    <source>
        <dbReference type="RuleBase" id="RU361115"/>
    </source>
</evidence>
<evidence type="ECO:0000313" key="13">
    <source>
        <dbReference type="EMBL" id="KAA0171610.1"/>
    </source>
</evidence>
<dbReference type="EMBL" id="VLTL01000005">
    <property type="protein sequence ID" value="KAA0171610.1"/>
    <property type="molecule type" value="Genomic_DNA"/>
</dbReference>
<feature type="transmembrane region" description="Helical" evidence="10">
    <location>
        <begin position="250"/>
        <end position="269"/>
    </location>
</feature>
<dbReference type="Proteomes" id="UP000323011">
    <property type="component" value="Unassembled WGS sequence"/>
</dbReference>
<evidence type="ECO:0000313" key="18">
    <source>
        <dbReference type="Proteomes" id="UP000325113"/>
    </source>
</evidence>
<dbReference type="GO" id="GO:0034626">
    <property type="term" value="P:fatty acid elongation, polyunsaturated fatty acid"/>
    <property type="evidence" value="ECO:0007669"/>
    <property type="project" value="TreeGrafter"/>
</dbReference>
<comment type="catalytic activity">
    <reaction evidence="10">
        <text>an acyl-CoA + malonyl-CoA + H(+) = a 3-oxoacyl-CoA + CO2 + CoA</text>
        <dbReference type="Rhea" id="RHEA:50252"/>
        <dbReference type="ChEBI" id="CHEBI:15378"/>
        <dbReference type="ChEBI" id="CHEBI:16526"/>
        <dbReference type="ChEBI" id="CHEBI:57287"/>
        <dbReference type="ChEBI" id="CHEBI:57384"/>
        <dbReference type="ChEBI" id="CHEBI:58342"/>
        <dbReference type="ChEBI" id="CHEBI:90726"/>
    </reaction>
    <physiologicalReaction direction="left-to-right" evidence="10">
        <dbReference type="Rhea" id="RHEA:50253"/>
    </physiologicalReaction>
</comment>
<keyword evidence="4 10" id="KW-0812">Transmembrane</keyword>
<keyword evidence="7 10" id="KW-0443">Lipid metabolism</keyword>
<feature type="transmembrane region" description="Helical" evidence="10">
    <location>
        <begin position="281"/>
        <end position="301"/>
    </location>
</feature>
<evidence type="ECO:0000256" key="5">
    <source>
        <dbReference type="ARBA" id="ARBA00022832"/>
    </source>
</evidence>
<dbReference type="GO" id="GO:0030148">
    <property type="term" value="P:sphingolipid biosynthetic process"/>
    <property type="evidence" value="ECO:0007669"/>
    <property type="project" value="TreeGrafter"/>
</dbReference>
<evidence type="ECO:0000256" key="8">
    <source>
        <dbReference type="ARBA" id="ARBA00023136"/>
    </source>
</evidence>
<dbReference type="EMBL" id="VLTN01000021">
    <property type="protein sequence ID" value="KAA0152404.1"/>
    <property type="molecule type" value="Genomic_DNA"/>
</dbReference>
<evidence type="ECO:0000256" key="3">
    <source>
        <dbReference type="ARBA" id="ARBA00022679"/>
    </source>
</evidence>
<evidence type="ECO:0000256" key="1">
    <source>
        <dbReference type="ARBA" id="ARBA00004141"/>
    </source>
</evidence>
<dbReference type="GO" id="GO:0005789">
    <property type="term" value="C:endoplasmic reticulum membrane"/>
    <property type="evidence" value="ECO:0007669"/>
    <property type="project" value="TreeGrafter"/>
</dbReference>
<dbReference type="Proteomes" id="UP000325113">
    <property type="component" value="Unassembled WGS sequence"/>
</dbReference>
<evidence type="ECO:0000256" key="6">
    <source>
        <dbReference type="ARBA" id="ARBA00022989"/>
    </source>
</evidence>
<reference evidence="15 16" key="1">
    <citation type="submission" date="2019-07" db="EMBL/GenBank/DDBJ databases">
        <title>Genomes of Cafeteria roenbergensis.</title>
        <authorList>
            <person name="Fischer M.G."/>
            <person name="Hackl T."/>
            <person name="Roman M."/>
        </authorList>
    </citation>
    <scope>NUCLEOTIDE SEQUENCE [LARGE SCALE GENOMIC DNA]</scope>
    <source>
        <strain evidence="11 16">BVI</strain>
        <strain evidence="12 18">Cflag</strain>
        <strain evidence="14 15">E4-10P</strain>
        <strain evidence="13 17">RCC970-E3</strain>
    </source>
</reference>
<dbReference type="Pfam" id="PF01151">
    <property type="entry name" value="ELO"/>
    <property type="match status" value="1"/>
</dbReference>
<dbReference type="Proteomes" id="UP000324907">
    <property type="component" value="Unassembled WGS sequence"/>
</dbReference>
<evidence type="ECO:0000313" key="11">
    <source>
        <dbReference type="EMBL" id="KAA0152404.1"/>
    </source>
</evidence>
<proteinExistence type="inferred from homology"/>
<keyword evidence="5 10" id="KW-0276">Fatty acid metabolism</keyword>
<keyword evidence="3 10" id="KW-0808">Transferase</keyword>
<keyword evidence="6 10" id="KW-1133">Transmembrane helix</keyword>
<comment type="caution">
    <text evidence="13">The sequence shown here is derived from an EMBL/GenBank/DDBJ whole genome shotgun (WGS) entry which is preliminary data.</text>
</comment>
<feature type="transmembrane region" description="Helical" evidence="10">
    <location>
        <begin position="344"/>
        <end position="370"/>
    </location>
</feature>
<evidence type="ECO:0000256" key="7">
    <source>
        <dbReference type="ARBA" id="ARBA00023098"/>
    </source>
</evidence>
<feature type="transmembrane region" description="Helical" evidence="10">
    <location>
        <begin position="53"/>
        <end position="73"/>
    </location>
</feature>
<dbReference type="OrthoDB" id="434092at2759"/>
<dbReference type="GO" id="GO:0042761">
    <property type="term" value="P:very long-chain fatty acid biosynthetic process"/>
    <property type="evidence" value="ECO:0007669"/>
    <property type="project" value="TreeGrafter"/>
</dbReference>
<evidence type="ECO:0000313" key="14">
    <source>
        <dbReference type="EMBL" id="KAA0176804.1"/>
    </source>
</evidence>
<dbReference type="GO" id="GO:0034625">
    <property type="term" value="P:fatty acid elongation, monounsaturated fatty acid"/>
    <property type="evidence" value="ECO:0007669"/>
    <property type="project" value="TreeGrafter"/>
</dbReference>
<keyword evidence="9 10" id="KW-0275">Fatty acid biosynthesis</keyword>
<evidence type="ECO:0000256" key="9">
    <source>
        <dbReference type="ARBA" id="ARBA00023160"/>
    </source>
</evidence>
<keyword evidence="16" id="KW-1185">Reference proteome</keyword>
<evidence type="ECO:0000313" key="12">
    <source>
        <dbReference type="EMBL" id="KAA0167847.1"/>
    </source>
</evidence>
<feature type="transmembrane region" description="Helical" evidence="10">
    <location>
        <begin position="321"/>
        <end position="338"/>
    </location>
</feature>
<evidence type="ECO:0000313" key="16">
    <source>
        <dbReference type="Proteomes" id="UP000323011"/>
    </source>
</evidence>
<evidence type="ECO:0000256" key="4">
    <source>
        <dbReference type="ARBA" id="ARBA00022692"/>
    </source>
</evidence>
<dbReference type="GO" id="GO:0019367">
    <property type="term" value="P:fatty acid elongation, saturated fatty acid"/>
    <property type="evidence" value="ECO:0007669"/>
    <property type="project" value="TreeGrafter"/>
</dbReference>
<keyword evidence="2 10" id="KW-0444">Lipid biosynthesis</keyword>
<comment type="similarity">
    <text evidence="10">Belongs to the ELO family.</text>
</comment>
<gene>
    <name evidence="14" type="ORF">FNF27_01626</name>
    <name evidence="13" type="ORF">FNF28_00543</name>
    <name evidence="11" type="ORF">FNF29_03970</name>
    <name evidence="12" type="ORF">FNF31_00782</name>
</gene>
<dbReference type="GO" id="GO:0009922">
    <property type="term" value="F:fatty acid elongase activity"/>
    <property type="evidence" value="ECO:0007669"/>
    <property type="project" value="InterPro"/>
</dbReference>
<dbReference type="AlphaFoldDB" id="A0A5A8E6A4"/>
<dbReference type="PANTHER" id="PTHR11157">
    <property type="entry name" value="FATTY ACID ACYL TRANSFERASE-RELATED"/>
    <property type="match status" value="1"/>
</dbReference>
<protein>
    <recommendedName>
        <fullName evidence="10">Elongation of fatty acids protein</fullName>
        <ecNumber evidence="10">2.3.1.-</ecNumber>
    </recommendedName>
</protein>
<sequence>MVASVDLRLSRLQYYGLGLVMVGILGAHAAVVFGIYRPTFMASAYPLRASPIWVAYGLAATYLLVVWLSLTFLKPGSKAGIASGKPLSKDESKAIDSLIKFGRTSGKVLNKDSVSGFASSLRAKAERSGRPADAEAAKLAHLLLERDIADVLGRVHALTSKTVEVGGAKAVYNAYQVCFNVLMVYILFSEVWKYAGGDPLKLWSTMPDPSPAGNLIQFGVWLHYINKFLEYADSIFMAASGSWRQLGSMTGLHIIHHAIMGPIWFHVIFSITGEHEGNTQAWFSACANSFIHVLMYSYYLLSSLGVPLAWFRMPMTTAQMIQFYAVFAHSLVHLYYTLVEPKPWALPLVSSVLELGTSVLMMFMFTKFFVAQYCTSKPRPKPKAA</sequence>
<evidence type="ECO:0000313" key="17">
    <source>
        <dbReference type="Proteomes" id="UP000324907"/>
    </source>
</evidence>
<dbReference type="EMBL" id="VLTO01000006">
    <property type="protein sequence ID" value="KAA0176804.1"/>
    <property type="molecule type" value="Genomic_DNA"/>
</dbReference>
<dbReference type="InterPro" id="IPR002076">
    <property type="entry name" value="ELO_fam"/>
</dbReference>
<feature type="transmembrane region" description="Helical" evidence="10">
    <location>
        <begin position="12"/>
        <end position="33"/>
    </location>
</feature>
<dbReference type="Proteomes" id="UP000322899">
    <property type="component" value="Unassembled WGS sequence"/>
</dbReference>
<organism evidence="13 17">
    <name type="scientific">Cafeteria roenbergensis</name>
    <name type="common">Marine flagellate</name>
    <dbReference type="NCBI Taxonomy" id="33653"/>
    <lineage>
        <taxon>Eukaryota</taxon>
        <taxon>Sar</taxon>
        <taxon>Stramenopiles</taxon>
        <taxon>Bigyra</taxon>
        <taxon>Opalozoa</taxon>
        <taxon>Bicosoecida</taxon>
        <taxon>Cafeteriaceae</taxon>
        <taxon>Cafeteria</taxon>
    </lineage>
</organism>
<keyword evidence="8 10" id="KW-0472">Membrane</keyword>
<accession>A0A5A8E6A4</accession>
<dbReference type="EMBL" id="VLTM01000004">
    <property type="protein sequence ID" value="KAA0167847.1"/>
    <property type="molecule type" value="Genomic_DNA"/>
</dbReference>
<dbReference type="EC" id="2.3.1.-" evidence="10"/>
<evidence type="ECO:0000256" key="2">
    <source>
        <dbReference type="ARBA" id="ARBA00022516"/>
    </source>
</evidence>